<evidence type="ECO:0008006" key="4">
    <source>
        <dbReference type="Google" id="ProtNLM"/>
    </source>
</evidence>
<dbReference type="Proteomes" id="UP000190848">
    <property type="component" value="Chromosome"/>
</dbReference>
<name>A0AAU8UR24_9FLAO</name>
<keyword evidence="1" id="KW-0732">Signal</keyword>
<proteinExistence type="predicted"/>
<sequence>MRKYILILLIIALGACSSNKDITGIYKSNFADLGFFITKLELRKDSTLRYNFDGDLIHQELNGKYTFKNDNLYLLFDKEKDSIGEEELLAGNYNNYDMRNEDGISFHKKYLFKNYRLFVYGKENKLIKRSRYYSGRKRYLFFGPTWSKKKYYLKKKNI</sequence>
<evidence type="ECO:0000313" key="2">
    <source>
        <dbReference type="EMBL" id="AQW99961.1"/>
    </source>
</evidence>
<evidence type="ECO:0000313" key="3">
    <source>
        <dbReference type="Proteomes" id="UP000190848"/>
    </source>
</evidence>
<organism evidence="2 3">
    <name type="scientific">Elizabethkingia anophelis</name>
    <dbReference type="NCBI Taxonomy" id="1117645"/>
    <lineage>
        <taxon>Bacteria</taxon>
        <taxon>Pseudomonadati</taxon>
        <taxon>Bacteroidota</taxon>
        <taxon>Flavobacteriia</taxon>
        <taxon>Flavobacteriales</taxon>
        <taxon>Weeksellaceae</taxon>
        <taxon>Elizabethkingia</taxon>
    </lineage>
</organism>
<feature type="signal peptide" evidence="1">
    <location>
        <begin position="1"/>
        <end position="20"/>
    </location>
</feature>
<dbReference type="PROSITE" id="PS51257">
    <property type="entry name" value="PROKAR_LIPOPROTEIN"/>
    <property type="match status" value="1"/>
</dbReference>
<gene>
    <name evidence="2" type="ORF">BBD32_00055</name>
</gene>
<evidence type="ECO:0000256" key="1">
    <source>
        <dbReference type="SAM" id="SignalP"/>
    </source>
</evidence>
<protein>
    <recommendedName>
        <fullName evidence="4">Lipoprotein</fullName>
    </recommendedName>
</protein>
<dbReference type="RefSeq" id="WP_078394606.1">
    <property type="nucleotide sequence ID" value="NZ_CP016374.1"/>
</dbReference>
<dbReference type="AlphaFoldDB" id="A0AAU8UR24"/>
<reference evidence="2 3" key="1">
    <citation type="submission" date="2016-07" db="EMBL/GenBank/DDBJ databases">
        <title>Revisiting the taxonomy of the Elizabethkingia Genus using Whole-Genome Sequencing, Optical Mapping, and MALDI-TOF, along with proposal of three novel Elizabethkingia species: Elizabethkingia bruuniana sp. nov., Elizabethkingia ursingii sp. nov., and Elizabethkingia occulta sp. nov.</title>
        <authorList>
            <person name="Nicholson A.C."/>
        </authorList>
    </citation>
    <scope>NUCLEOTIDE SEQUENCE [LARGE SCALE GENOMIC DNA]</scope>
    <source>
        <strain evidence="2 3">F3201</strain>
    </source>
</reference>
<dbReference type="EMBL" id="CP016374">
    <property type="protein sequence ID" value="AQW99961.1"/>
    <property type="molecule type" value="Genomic_DNA"/>
</dbReference>
<accession>A0AAU8UR24</accession>
<feature type="chain" id="PRO_5044020770" description="Lipoprotein" evidence="1">
    <location>
        <begin position="21"/>
        <end position="158"/>
    </location>
</feature>